<evidence type="ECO:0000259" key="4">
    <source>
        <dbReference type="Pfam" id="PF04389"/>
    </source>
</evidence>
<dbReference type="RefSeq" id="XP_062736483.1">
    <property type="nucleotide sequence ID" value="XM_062873452.1"/>
</dbReference>
<dbReference type="InterPro" id="IPR040234">
    <property type="entry name" value="QC/QCL"/>
</dbReference>
<evidence type="ECO:0000313" key="5">
    <source>
        <dbReference type="EMBL" id="KAK4647507.1"/>
    </source>
</evidence>
<keyword evidence="3" id="KW-0378">Hydrolase</keyword>
<proteinExistence type="inferred from homology"/>
<keyword evidence="3" id="KW-0479">Metal-binding</keyword>
<accession>A0ABR0FVZ4</accession>
<evidence type="ECO:0000256" key="3">
    <source>
        <dbReference type="RuleBase" id="RU361240"/>
    </source>
</evidence>
<name>A0ABR0FVZ4_9PEZI</name>
<dbReference type="EC" id="3.4.-.-" evidence="3"/>
<dbReference type="Pfam" id="PF04389">
    <property type="entry name" value="Peptidase_M28"/>
    <property type="match status" value="1"/>
</dbReference>
<dbReference type="CDD" id="cd03880">
    <property type="entry name" value="M28_QC_like"/>
    <property type="match status" value="1"/>
</dbReference>
<keyword evidence="3" id="KW-0645">Protease</keyword>
<dbReference type="Gene3D" id="3.40.630.10">
    <property type="entry name" value="Zn peptidases"/>
    <property type="match status" value="1"/>
</dbReference>
<protein>
    <recommendedName>
        <fullName evidence="3">Peptide hydrolase</fullName>
        <ecNumber evidence="3">3.4.-.-</ecNumber>
    </recommendedName>
</protein>
<feature type="domain" description="Peptidase M28" evidence="4">
    <location>
        <begin position="124"/>
        <end position="350"/>
    </location>
</feature>
<dbReference type="PANTHER" id="PTHR12283">
    <property type="entry name" value="GLUTAMINYL-PEPTIDE CYCLOTRANSFERASE"/>
    <property type="match status" value="1"/>
</dbReference>
<gene>
    <name evidence="5" type="ORF">QC761_102090</name>
</gene>
<dbReference type="PANTHER" id="PTHR12283:SF6">
    <property type="entry name" value="GLUTAMINYL-PEPTIDE CYCLOTRANSFERASE-RELATED"/>
    <property type="match status" value="1"/>
</dbReference>
<dbReference type="SUPFAM" id="SSF53187">
    <property type="entry name" value="Zn-dependent exopeptidases"/>
    <property type="match status" value="1"/>
</dbReference>
<dbReference type="EMBL" id="JAFFGZ010000001">
    <property type="protein sequence ID" value="KAK4647507.1"/>
    <property type="molecule type" value="Genomic_DNA"/>
</dbReference>
<keyword evidence="2" id="KW-0012">Acyltransferase</keyword>
<dbReference type="GeneID" id="87892934"/>
<keyword evidence="1" id="KW-0808">Transferase</keyword>
<evidence type="ECO:0000256" key="1">
    <source>
        <dbReference type="ARBA" id="ARBA00022679"/>
    </source>
</evidence>
<evidence type="ECO:0000256" key="2">
    <source>
        <dbReference type="ARBA" id="ARBA00023315"/>
    </source>
</evidence>
<keyword evidence="6" id="KW-1185">Reference proteome</keyword>
<organism evidence="5 6">
    <name type="scientific">Podospora bellae-mahoneyi</name>
    <dbReference type="NCBI Taxonomy" id="2093777"/>
    <lineage>
        <taxon>Eukaryota</taxon>
        <taxon>Fungi</taxon>
        <taxon>Dikarya</taxon>
        <taxon>Ascomycota</taxon>
        <taxon>Pezizomycotina</taxon>
        <taxon>Sordariomycetes</taxon>
        <taxon>Sordariomycetidae</taxon>
        <taxon>Sordariales</taxon>
        <taxon>Podosporaceae</taxon>
        <taxon>Podospora</taxon>
    </lineage>
</organism>
<reference evidence="5 6" key="1">
    <citation type="journal article" date="2023" name="bioRxiv">
        <title>High-quality genome assemblies of four members of thePodospora anserinaspecies complex.</title>
        <authorList>
            <person name="Ament-Velasquez S.L."/>
            <person name="Vogan A.A."/>
            <person name="Wallerman O."/>
            <person name="Hartmann F."/>
            <person name="Gautier V."/>
            <person name="Silar P."/>
            <person name="Giraud T."/>
            <person name="Johannesson H."/>
        </authorList>
    </citation>
    <scope>NUCLEOTIDE SEQUENCE [LARGE SCALE GENOMIC DNA]</scope>
    <source>
        <strain evidence="5 6">CBS 112042</strain>
    </source>
</reference>
<dbReference type="InterPro" id="IPR037457">
    <property type="entry name" value="M28_QC"/>
</dbReference>
<evidence type="ECO:0000313" key="6">
    <source>
        <dbReference type="Proteomes" id="UP001322138"/>
    </source>
</evidence>
<feature type="chain" id="PRO_5045007363" description="Peptide hydrolase" evidence="3">
    <location>
        <begin position="20"/>
        <end position="399"/>
    </location>
</feature>
<comment type="caution">
    <text evidence="5">The sequence shown here is derived from an EMBL/GenBank/DDBJ whole genome shotgun (WGS) entry which is preliminary data.</text>
</comment>
<keyword evidence="3" id="KW-0862">Zinc</keyword>
<keyword evidence="3" id="KW-0732">Signal</keyword>
<comment type="similarity">
    <text evidence="3">Belongs to the peptidase M28 family.</text>
</comment>
<feature type="signal peptide" evidence="3">
    <location>
        <begin position="1"/>
        <end position="19"/>
    </location>
</feature>
<dbReference type="Proteomes" id="UP001322138">
    <property type="component" value="Unassembled WGS sequence"/>
</dbReference>
<dbReference type="InterPro" id="IPR007484">
    <property type="entry name" value="Peptidase_M28"/>
</dbReference>
<sequence length="399" mass="44564">MTRLTLSYLLLPFLGGTTAGYTTLSDDTLRHISFPLSASSPSELDPFDGSLLSPILIPRVPGTPGHTAVQAHFINYIKSNLSPEWTIEWHNSTSKTPATGEKLVPFQNLIIKRDPPGMTREREGEMERLTLAAHYDSLYRPEGFIGAVDSAVPCAVLLWVLKELDGAMGKRWGEWEDDGLERGKGVQVVLFDGEEAWVQWSGEDSLYGSRALAEDWQNERYEDGSSRLDTISLFVLLDLLGAADPTVPSFFGKTHWAYQNMAKVEERLRGLKLLESEPKAGRFLHDSERSNWNFAGYVEDDHVPFLRRGVEDILHIIPTPFPRVWHTMDDDVKNLDVATVKDWAKIVAGFVGEWMDLEGHFEGVVPGTEDEKESPAFTVLVRSSLVWLGAGCLGLLLLP</sequence>